<comment type="caution">
    <text evidence="1">The sequence shown here is derived from an EMBL/GenBank/DDBJ whole genome shotgun (WGS) entry which is preliminary data.</text>
</comment>
<dbReference type="AlphaFoldDB" id="A0A3M7SEE2"/>
<dbReference type="EMBL" id="REGN01001550">
    <property type="protein sequence ID" value="RNA33938.1"/>
    <property type="molecule type" value="Genomic_DNA"/>
</dbReference>
<name>A0A3M7SEE2_BRAPC</name>
<sequence length="93" mass="11186">MNQNIIRRTNSSQDLRTRICSKIIFLAGINKYSKYYFYLTKNKLQKINNYFDFGRQTDKTILTNTIFDFRQNKVKLYFRNETNSSGFLDFDAL</sequence>
<reference evidence="1 2" key="1">
    <citation type="journal article" date="2018" name="Sci. Rep.">
        <title>Genomic signatures of local adaptation to the degree of environmental predictability in rotifers.</title>
        <authorList>
            <person name="Franch-Gras L."/>
            <person name="Hahn C."/>
            <person name="Garcia-Roger E.M."/>
            <person name="Carmona M.J."/>
            <person name="Serra M."/>
            <person name="Gomez A."/>
        </authorList>
    </citation>
    <scope>NUCLEOTIDE SEQUENCE [LARGE SCALE GENOMIC DNA]</scope>
    <source>
        <strain evidence="1">HYR1</strain>
    </source>
</reference>
<keyword evidence="2" id="KW-1185">Reference proteome</keyword>
<dbReference type="Proteomes" id="UP000276133">
    <property type="component" value="Unassembled WGS sequence"/>
</dbReference>
<gene>
    <name evidence="1" type="ORF">BpHYR1_017638</name>
</gene>
<evidence type="ECO:0000313" key="2">
    <source>
        <dbReference type="Proteomes" id="UP000276133"/>
    </source>
</evidence>
<organism evidence="1 2">
    <name type="scientific">Brachionus plicatilis</name>
    <name type="common">Marine rotifer</name>
    <name type="synonym">Brachionus muelleri</name>
    <dbReference type="NCBI Taxonomy" id="10195"/>
    <lineage>
        <taxon>Eukaryota</taxon>
        <taxon>Metazoa</taxon>
        <taxon>Spiralia</taxon>
        <taxon>Gnathifera</taxon>
        <taxon>Rotifera</taxon>
        <taxon>Eurotatoria</taxon>
        <taxon>Monogononta</taxon>
        <taxon>Pseudotrocha</taxon>
        <taxon>Ploima</taxon>
        <taxon>Brachionidae</taxon>
        <taxon>Brachionus</taxon>
    </lineage>
</organism>
<evidence type="ECO:0000313" key="1">
    <source>
        <dbReference type="EMBL" id="RNA33938.1"/>
    </source>
</evidence>
<accession>A0A3M7SEE2</accession>
<proteinExistence type="predicted"/>
<protein>
    <submittedName>
        <fullName evidence="1">Uncharacterized protein</fullName>
    </submittedName>
</protein>